<organism evidence="2 3">
    <name type="scientific">Frankia canadensis</name>
    <dbReference type="NCBI Taxonomy" id="1836972"/>
    <lineage>
        <taxon>Bacteria</taxon>
        <taxon>Bacillati</taxon>
        <taxon>Actinomycetota</taxon>
        <taxon>Actinomycetes</taxon>
        <taxon>Frankiales</taxon>
        <taxon>Frankiaceae</taxon>
        <taxon>Frankia</taxon>
    </lineage>
</organism>
<keyword evidence="3" id="KW-1185">Reference proteome</keyword>
<dbReference type="EMBL" id="FZMO01000012">
    <property type="protein sequence ID" value="SNQ45675.1"/>
    <property type="molecule type" value="Genomic_DNA"/>
</dbReference>
<accession>A0A2I2KJ37</accession>
<feature type="compositionally biased region" description="Gly residues" evidence="1">
    <location>
        <begin position="351"/>
        <end position="363"/>
    </location>
</feature>
<dbReference type="Pfam" id="PF07977">
    <property type="entry name" value="FabA"/>
    <property type="match status" value="1"/>
</dbReference>
<dbReference type="AlphaFoldDB" id="A0A2I2KJ37"/>
<name>A0A2I2KJ37_9ACTN</name>
<evidence type="ECO:0000313" key="3">
    <source>
        <dbReference type="Proteomes" id="UP000234331"/>
    </source>
</evidence>
<reference evidence="2 3" key="1">
    <citation type="submission" date="2017-06" db="EMBL/GenBank/DDBJ databases">
        <authorList>
            <person name="Kim H.J."/>
            <person name="Triplett B.A."/>
        </authorList>
    </citation>
    <scope>NUCLEOTIDE SEQUENCE [LARGE SCALE GENOMIC DNA]</scope>
    <source>
        <strain evidence="2">FRACA_ARgP5</strain>
    </source>
</reference>
<evidence type="ECO:0000313" key="2">
    <source>
        <dbReference type="EMBL" id="SNQ45675.1"/>
    </source>
</evidence>
<dbReference type="GO" id="GO:0006633">
    <property type="term" value="P:fatty acid biosynthetic process"/>
    <property type="evidence" value="ECO:0007669"/>
    <property type="project" value="UniProtKB-UniPathway"/>
</dbReference>
<dbReference type="SUPFAM" id="SSF54637">
    <property type="entry name" value="Thioesterase/thiol ester dehydrase-isomerase"/>
    <property type="match status" value="2"/>
</dbReference>
<dbReference type="RefSeq" id="WP_101829815.1">
    <property type="nucleotide sequence ID" value="NZ_FZMO01000012.1"/>
</dbReference>
<dbReference type="OrthoDB" id="9778690at2"/>
<dbReference type="InterPro" id="IPR013114">
    <property type="entry name" value="FabA_FabZ"/>
</dbReference>
<dbReference type="Proteomes" id="UP000234331">
    <property type="component" value="Unassembled WGS sequence"/>
</dbReference>
<dbReference type="UniPathway" id="UPA00094"/>
<protein>
    <submittedName>
        <fullName evidence="2">3-hydroxymyristoyl/3-hydroxydecanoyl-(Acyl carrier protein) dehydratase</fullName>
    </submittedName>
</protein>
<proteinExistence type="predicted"/>
<feature type="region of interest" description="Disordered" evidence="1">
    <location>
        <begin position="351"/>
        <end position="379"/>
    </location>
</feature>
<dbReference type="InterPro" id="IPR029069">
    <property type="entry name" value="HotDog_dom_sf"/>
</dbReference>
<gene>
    <name evidence="2" type="ORF">FRACA_1090002</name>
</gene>
<evidence type="ECO:0000256" key="1">
    <source>
        <dbReference type="SAM" id="MobiDB-lite"/>
    </source>
</evidence>
<dbReference type="Gene3D" id="3.10.129.10">
    <property type="entry name" value="Hotdog Thioesterase"/>
    <property type="match status" value="2"/>
</dbReference>
<sequence length="802" mass="82913">MTVVAQETVAGRGVPGQEFSVDEAEELGFAGEAFDPLALAAPTVPAAPAVPAVPAGVTASPAAEVGAPVFDPDAVVVAPVGSRELVARGAVGAVRVGDPAAASVTEMIRLLRATTVAAHASALRAQTGLQRRALARLGLSAGVDAGPPAHAAGLALAGTPALPVALPPAPARGRVTTEASFKPLARTTVRALGPAELDRIARAEIAAVFGAAYEQEGLDGAVRFTGAGPSLLAAVEAIELRGGRAGRGLLRARLVAPPGAALGEADVVAAAAQAARLFAVYLGLHLCLPDARFVEGAAASGEAADGAGPRVALAGAEGGEFVLVVEIADVDLVPRPWLRADAELRRVGPGAGGATANGVGGTANGRPGAAPGVAGGAGESDGEVLARVVDLVVGLREPDGRAVGPEIGGRPAAWLGRRNRFGDRAMLSEFHMAHFCRGDQAIALGPEFAGYTGRKATRLPSGGLLLVDRVLELHGTRGEAATLAGGASHVTEYDAPADSWYFADTANASMPNCVYMETSLQAALMVGYYMGATLGDPAAVVSLRNLGGSATVLREIDLRDATIRQHSRLLSTTDMPGSSLQNFSYTLSVDGEPFYEGETLFGYFSDGALANQTGLDAGKFAPTWLDSVDPRPATRTIDVAARRADPHARLIARDHLALLDTVDVVDGGGRYGEGYLHAVRAIDPDDWFFARHFHLDPVIPGSLGVETVIQAMQEWLLDSAHADGLVDPAFILPVGTAFTWKYRGQFLPTDGETRLEVHIKEVRRGQGRVRVTGDASVWKPGLRIYECLGIAVELREDGAPSW</sequence>